<sequence>MDNFEADTPMPPSPPTATQKCCKIWCRRMVSIGETSCETCKENNRKAQQRRRAAQGNTSGTTSRKRKDFDGEASTRPAARPRRNSGSEDEETPVRGCRESGDEDSDDECMYGNPDENQVLQAFEDAETFCDALKAEMKTGKAVNFNGTYPMLVDPLVSPRTRVQMVAKEVWTLTGYRFT</sequence>
<keyword evidence="3" id="KW-1185">Reference proteome</keyword>
<evidence type="ECO:0000313" key="3">
    <source>
        <dbReference type="Proteomes" id="UP001362999"/>
    </source>
</evidence>
<organism evidence="2 3">
    <name type="scientific">Favolaschia claudopus</name>
    <dbReference type="NCBI Taxonomy" id="2862362"/>
    <lineage>
        <taxon>Eukaryota</taxon>
        <taxon>Fungi</taxon>
        <taxon>Dikarya</taxon>
        <taxon>Basidiomycota</taxon>
        <taxon>Agaricomycotina</taxon>
        <taxon>Agaricomycetes</taxon>
        <taxon>Agaricomycetidae</taxon>
        <taxon>Agaricales</taxon>
        <taxon>Marasmiineae</taxon>
        <taxon>Mycenaceae</taxon>
        <taxon>Favolaschia</taxon>
    </lineage>
</organism>
<proteinExistence type="predicted"/>
<dbReference type="AlphaFoldDB" id="A0AAW0AB27"/>
<gene>
    <name evidence="2" type="ORF">R3P38DRAFT_2555475</name>
</gene>
<accession>A0AAW0AB27</accession>
<reference evidence="2 3" key="1">
    <citation type="journal article" date="2024" name="J Genomics">
        <title>Draft genome sequencing and assembly of Favolaschia claudopus CIRM-BRFM 2984 isolated from oak limbs.</title>
        <authorList>
            <person name="Navarro D."/>
            <person name="Drula E."/>
            <person name="Chaduli D."/>
            <person name="Cazenave R."/>
            <person name="Ahrendt S."/>
            <person name="Wang J."/>
            <person name="Lipzen A."/>
            <person name="Daum C."/>
            <person name="Barry K."/>
            <person name="Grigoriev I.V."/>
            <person name="Favel A."/>
            <person name="Rosso M.N."/>
            <person name="Martin F."/>
        </authorList>
    </citation>
    <scope>NUCLEOTIDE SEQUENCE [LARGE SCALE GENOMIC DNA]</scope>
    <source>
        <strain evidence="2 3">CIRM-BRFM 2984</strain>
    </source>
</reference>
<evidence type="ECO:0000256" key="1">
    <source>
        <dbReference type="SAM" id="MobiDB-lite"/>
    </source>
</evidence>
<dbReference type="Proteomes" id="UP001362999">
    <property type="component" value="Unassembled WGS sequence"/>
</dbReference>
<feature type="region of interest" description="Disordered" evidence="1">
    <location>
        <begin position="37"/>
        <end position="113"/>
    </location>
</feature>
<comment type="caution">
    <text evidence="2">The sequence shown here is derived from an EMBL/GenBank/DDBJ whole genome shotgun (WGS) entry which is preliminary data.</text>
</comment>
<evidence type="ECO:0000313" key="2">
    <source>
        <dbReference type="EMBL" id="KAK7006366.1"/>
    </source>
</evidence>
<dbReference type="EMBL" id="JAWWNJ010000076">
    <property type="protein sequence ID" value="KAK7006366.1"/>
    <property type="molecule type" value="Genomic_DNA"/>
</dbReference>
<name>A0AAW0AB27_9AGAR</name>
<protein>
    <submittedName>
        <fullName evidence="2">Uncharacterized protein</fullName>
    </submittedName>
</protein>